<organism evidence="2">
    <name type="scientific">Tuwongella immobilis</name>
    <dbReference type="NCBI Taxonomy" id="692036"/>
    <lineage>
        <taxon>Bacteria</taxon>
        <taxon>Pseudomonadati</taxon>
        <taxon>Planctomycetota</taxon>
        <taxon>Planctomycetia</taxon>
        <taxon>Gemmatales</taxon>
        <taxon>Gemmataceae</taxon>
        <taxon>Tuwongella</taxon>
    </lineage>
</organism>
<dbReference type="EMBL" id="LR593887">
    <property type="protein sequence ID" value="VTR97000.1"/>
    <property type="molecule type" value="Genomic_DNA"/>
</dbReference>
<dbReference type="EMBL" id="LR586016">
    <property type="protein sequence ID" value="VIP00791.1"/>
    <property type="molecule type" value="Genomic_DNA"/>
</dbReference>
<keyword evidence="3" id="KW-1185">Reference proteome</keyword>
<feature type="region of interest" description="Disordered" evidence="1">
    <location>
        <begin position="1"/>
        <end position="37"/>
    </location>
</feature>
<evidence type="ECO:0000313" key="2">
    <source>
        <dbReference type="EMBL" id="VIP00791.1"/>
    </source>
</evidence>
<name>A0A6C2YHQ9_9BACT</name>
<accession>A0A6C2YHQ9</accession>
<protein>
    <submittedName>
        <fullName evidence="2">Uncharacterized protein</fullName>
    </submittedName>
</protein>
<evidence type="ECO:0000313" key="3">
    <source>
        <dbReference type="Proteomes" id="UP000464378"/>
    </source>
</evidence>
<dbReference type="InParanoid" id="A0A6C2YHQ9"/>
<dbReference type="Proteomes" id="UP000464378">
    <property type="component" value="Chromosome"/>
</dbReference>
<gene>
    <name evidence="2" type="ORF">GMBLW1_31690</name>
</gene>
<sequence length="60" mass="6218">MPDMEPLPLGPLVGNPDTLPELSTSPQPAAPIGPLGMLPIGTFACGKSRLESREKKGLHG</sequence>
<evidence type="ECO:0000256" key="1">
    <source>
        <dbReference type="SAM" id="MobiDB-lite"/>
    </source>
</evidence>
<proteinExistence type="predicted"/>
<dbReference type="KEGG" id="tim:GMBLW1_31690"/>
<dbReference type="AlphaFoldDB" id="A0A6C2YHQ9"/>
<reference evidence="2" key="1">
    <citation type="submission" date="2019-04" db="EMBL/GenBank/DDBJ databases">
        <authorList>
            <consortium name="Science for Life Laboratories"/>
        </authorList>
    </citation>
    <scope>NUCLEOTIDE SEQUENCE</scope>
    <source>
        <strain evidence="2">MBLW1</strain>
    </source>
</reference>